<evidence type="ECO:0000256" key="8">
    <source>
        <dbReference type="ARBA" id="ARBA00022884"/>
    </source>
</evidence>
<comment type="cofactor">
    <cofactor evidence="9">
        <name>Mg(2+)</name>
        <dbReference type="ChEBI" id="CHEBI:18420"/>
    </cofactor>
</comment>
<evidence type="ECO:0000259" key="10">
    <source>
        <dbReference type="PROSITE" id="PS50137"/>
    </source>
</evidence>
<protein>
    <recommendedName>
        <fullName evidence="9">Ribonuclease 3</fullName>
        <ecNumber evidence="9">3.1.26.3</ecNumber>
    </recommendedName>
    <alternativeName>
        <fullName evidence="9">Ribonuclease III</fullName>
        <shortName evidence="9">RNase III</shortName>
    </alternativeName>
</protein>
<comment type="subunit">
    <text evidence="9">Homodimer.</text>
</comment>
<dbReference type="GO" id="GO:0003725">
    <property type="term" value="F:double-stranded RNA binding"/>
    <property type="evidence" value="ECO:0007669"/>
    <property type="project" value="TreeGrafter"/>
</dbReference>
<gene>
    <name evidence="9 12" type="primary">rnc</name>
    <name evidence="12" type="ORF">IZ6_12200</name>
</gene>
<keyword evidence="9" id="KW-0460">Magnesium</keyword>
<keyword evidence="13" id="KW-1185">Reference proteome</keyword>
<keyword evidence="3 9" id="KW-0698">rRNA processing</keyword>
<dbReference type="InterPro" id="IPR011907">
    <property type="entry name" value="RNase_III"/>
</dbReference>
<dbReference type="Gene3D" id="3.30.160.20">
    <property type="match status" value="1"/>
</dbReference>
<evidence type="ECO:0000256" key="3">
    <source>
        <dbReference type="ARBA" id="ARBA00022552"/>
    </source>
</evidence>
<dbReference type="PROSITE" id="PS50137">
    <property type="entry name" value="DS_RBD"/>
    <property type="match status" value="1"/>
</dbReference>
<feature type="active site" evidence="9">
    <location>
        <position position="69"/>
    </location>
</feature>
<dbReference type="InterPro" id="IPR014720">
    <property type="entry name" value="dsRBD_dom"/>
</dbReference>
<dbReference type="SMART" id="SM00358">
    <property type="entry name" value="DSRM"/>
    <property type="match status" value="1"/>
</dbReference>
<keyword evidence="9" id="KW-0699">rRNA-binding</keyword>
<feature type="domain" description="RNase III" evidence="11">
    <location>
        <begin position="24"/>
        <end position="152"/>
    </location>
</feature>
<dbReference type="SUPFAM" id="SSF54768">
    <property type="entry name" value="dsRNA-binding domain-like"/>
    <property type="match status" value="1"/>
</dbReference>
<dbReference type="InterPro" id="IPR036389">
    <property type="entry name" value="RNase_III_sf"/>
</dbReference>
<dbReference type="GO" id="GO:0019843">
    <property type="term" value="F:rRNA binding"/>
    <property type="evidence" value="ECO:0007669"/>
    <property type="project" value="UniProtKB-KW"/>
</dbReference>
<dbReference type="SMART" id="SM00535">
    <property type="entry name" value="RIBOc"/>
    <property type="match status" value="1"/>
</dbReference>
<comment type="catalytic activity">
    <reaction evidence="1 9">
        <text>Endonucleolytic cleavage to 5'-phosphomonoester.</text>
        <dbReference type="EC" id="3.1.26.3"/>
    </reaction>
</comment>
<dbReference type="GO" id="GO:0004525">
    <property type="term" value="F:ribonuclease III activity"/>
    <property type="evidence" value="ECO:0007669"/>
    <property type="project" value="UniProtKB-UniRule"/>
</dbReference>
<evidence type="ECO:0000313" key="12">
    <source>
        <dbReference type="EMBL" id="BCJ90485.1"/>
    </source>
</evidence>
<dbReference type="PROSITE" id="PS50142">
    <property type="entry name" value="RNASE_3_2"/>
    <property type="match status" value="1"/>
</dbReference>
<dbReference type="PANTHER" id="PTHR11207:SF0">
    <property type="entry name" value="RIBONUCLEASE 3"/>
    <property type="match status" value="1"/>
</dbReference>
<dbReference type="KEGG" id="tso:IZ6_12200"/>
<evidence type="ECO:0000256" key="5">
    <source>
        <dbReference type="ARBA" id="ARBA00022722"/>
    </source>
</evidence>
<dbReference type="SUPFAM" id="SSF69065">
    <property type="entry name" value="RNase III domain-like"/>
    <property type="match status" value="1"/>
</dbReference>
<evidence type="ECO:0000256" key="2">
    <source>
        <dbReference type="ARBA" id="ARBA00010183"/>
    </source>
</evidence>
<dbReference type="Pfam" id="PF14622">
    <property type="entry name" value="Ribonucleas_3_3"/>
    <property type="match status" value="1"/>
</dbReference>
<feature type="active site" evidence="9">
    <location>
        <position position="141"/>
    </location>
</feature>
<evidence type="ECO:0000256" key="6">
    <source>
        <dbReference type="ARBA" id="ARBA00022759"/>
    </source>
</evidence>
<dbReference type="EMBL" id="AP023361">
    <property type="protein sequence ID" value="BCJ90485.1"/>
    <property type="molecule type" value="Genomic_DNA"/>
</dbReference>
<name>A0A6S6QRZ1_9HYPH</name>
<comment type="similarity">
    <text evidence="2">Belongs to the ribonuclease III family.</text>
</comment>
<organism evidence="12 13">
    <name type="scientific">Terrihabitans soli</name>
    <dbReference type="NCBI Taxonomy" id="708113"/>
    <lineage>
        <taxon>Bacteria</taxon>
        <taxon>Pseudomonadati</taxon>
        <taxon>Pseudomonadota</taxon>
        <taxon>Alphaproteobacteria</taxon>
        <taxon>Hyphomicrobiales</taxon>
        <taxon>Terrihabitans</taxon>
    </lineage>
</organism>
<feature type="binding site" evidence="9">
    <location>
        <position position="65"/>
    </location>
    <ligand>
        <name>Mg(2+)</name>
        <dbReference type="ChEBI" id="CHEBI:18420"/>
    </ligand>
</feature>
<keyword evidence="6 9" id="KW-0255">Endonuclease</keyword>
<keyword evidence="7 9" id="KW-0378">Hydrolase</keyword>
<dbReference type="AlphaFoldDB" id="A0A6S6QRZ1"/>
<dbReference type="GO" id="GO:0008033">
    <property type="term" value="P:tRNA processing"/>
    <property type="evidence" value="ECO:0007669"/>
    <property type="project" value="UniProtKB-KW"/>
</dbReference>
<dbReference type="Gene3D" id="1.10.1520.10">
    <property type="entry name" value="Ribonuclease III domain"/>
    <property type="match status" value="1"/>
</dbReference>
<keyword evidence="9" id="KW-0819">tRNA processing</keyword>
<comment type="function">
    <text evidence="9">Digests double-stranded RNA. Involved in the processing of primary rRNA transcript to yield the immediate precursors to the large and small rRNAs (23S and 16S). Processes some mRNAs, and tRNAs when they are encoded in the rRNA operon. Processes pre-crRNA and tracrRNA of type II CRISPR loci if present in the organism.</text>
</comment>
<keyword evidence="5 9" id="KW-0540">Nuclease</keyword>
<dbReference type="PROSITE" id="PS00517">
    <property type="entry name" value="RNASE_3_1"/>
    <property type="match status" value="1"/>
</dbReference>
<dbReference type="Pfam" id="PF00035">
    <property type="entry name" value="dsrm"/>
    <property type="match status" value="1"/>
</dbReference>
<reference evidence="12 13" key="1">
    <citation type="submission" date="2020-08" db="EMBL/GenBank/DDBJ databases">
        <title>Genome sequence of Rhizobiales bacterium strain IZ6.</title>
        <authorList>
            <person name="Nakai R."/>
            <person name="Naganuma T."/>
        </authorList>
    </citation>
    <scope>NUCLEOTIDE SEQUENCE [LARGE SCALE GENOMIC DNA]</scope>
    <source>
        <strain evidence="12 13">IZ6</strain>
    </source>
</reference>
<keyword evidence="8 9" id="KW-0694">RNA-binding</keyword>
<sequence>MAVVGALVAHLQSAVTKSPRAAARETLEARLGYAFKNEDLLDLALTHASAAEGGDVRLGSYQRLEFLGDRVLGLAIAEMLFSQYKDTPEGELSQRLSELVSADTCAEIAVAMDLGAAVKLGPGEARSGGRKRKSMLADVCESVIAAVYLDGGFDEAKSLVDRFWRDRLINPRRPLRDGKTALQEWAASRALGTPAYKQIERAGPDHNPLFRVEVAVKGFETAVGEARTKREAEKAAAIAFLTREGVWTEGKRS</sequence>
<dbReference type="RefSeq" id="WP_222877111.1">
    <property type="nucleotide sequence ID" value="NZ_AP023361.1"/>
</dbReference>
<evidence type="ECO:0000256" key="1">
    <source>
        <dbReference type="ARBA" id="ARBA00000109"/>
    </source>
</evidence>
<keyword evidence="9" id="KW-0963">Cytoplasm</keyword>
<accession>A0A6S6QRZ1</accession>
<dbReference type="InterPro" id="IPR000999">
    <property type="entry name" value="RNase_III_dom"/>
</dbReference>
<evidence type="ECO:0000256" key="4">
    <source>
        <dbReference type="ARBA" id="ARBA00022664"/>
    </source>
</evidence>
<evidence type="ECO:0000259" key="11">
    <source>
        <dbReference type="PROSITE" id="PS50142"/>
    </source>
</evidence>
<evidence type="ECO:0000256" key="7">
    <source>
        <dbReference type="ARBA" id="ARBA00022801"/>
    </source>
</evidence>
<dbReference type="GO" id="GO:0006364">
    <property type="term" value="P:rRNA processing"/>
    <property type="evidence" value="ECO:0007669"/>
    <property type="project" value="UniProtKB-UniRule"/>
</dbReference>
<proteinExistence type="inferred from homology"/>
<feature type="binding site" evidence="9">
    <location>
        <position position="138"/>
    </location>
    <ligand>
        <name>Mg(2+)</name>
        <dbReference type="ChEBI" id="CHEBI:18420"/>
    </ligand>
</feature>
<dbReference type="GO" id="GO:0005737">
    <property type="term" value="C:cytoplasm"/>
    <property type="evidence" value="ECO:0007669"/>
    <property type="project" value="UniProtKB-SubCell"/>
</dbReference>
<comment type="subcellular location">
    <subcellularLocation>
        <location evidence="9">Cytoplasm</location>
    </subcellularLocation>
</comment>
<dbReference type="GO" id="GO:0046872">
    <property type="term" value="F:metal ion binding"/>
    <property type="evidence" value="ECO:0007669"/>
    <property type="project" value="UniProtKB-KW"/>
</dbReference>
<dbReference type="PANTHER" id="PTHR11207">
    <property type="entry name" value="RIBONUCLEASE III"/>
    <property type="match status" value="1"/>
</dbReference>
<evidence type="ECO:0000256" key="9">
    <source>
        <dbReference type="HAMAP-Rule" id="MF_00104"/>
    </source>
</evidence>
<dbReference type="NCBIfam" id="TIGR02191">
    <property type="entry name" value="RNaseIII"/>
    <property type="match status" value="1"/>
</dbReference>
<dbReference type="HAMAP" id="MF_00104">
    <property type="entry name" value="RNase_III"/>
    <property type="match status" value="1"/>
</dbReference>
<feature type="binding site" evidence="9">
    <location>
        <position position="141"/>
    </location>
    <ligand>
        <name>Mg(2+)</name>
        <dbReference type="ChEBI" id="CHEBI:18420"/>
    </ligand>
</feature>
<dbReference type="GO" id="GO:0006397">
    <property type="term" value="P:mRNA processing"/>
    <property type="evidence" value="ECO:0007669"/>
    <property type="project" value="UniProtKB-UniRule"/>
</dbReference>
<dbReference type="CDD" id="cd00593">
    <property type="entry name" value="RIBOc"/>
    <property type="match status" value="1"/>
</dbReference>
<keyword evidence="4 9" id="KW-0507">mRNA processing</keyword>
<keyword evidence="9" id="KW-0479">Metal-binding</keyword>
<dbReference type="CDD" id="cd10845">
    <property type="entry name" value="DSRM_RNAse_III_family"/>
    <property type="match status" value="1"/>
</dbReference>
<evidence type="ECO:0000313" key="13">
    <source>
        <dbReference type="Proteomes" id="UP000515317"/>
    </source>
</evidence>
<dbReference type="EC" id="3.1.26.3" evidence="9"/>
<dbReference type="FunFam" id="1.10.1520.10:FF:000001">
    <property type="entry name" value="Ribonuclease 3"/>
    <property type="match status" value="1"/>
</dbReference>
<dbReference type="Proteomes" id="UP000515317">
    <property type="component" value="Chromosome"/>
</dbReference>
<dbReference type="GO" id="GO:0010468">
    <property type="term" value="P:regulation of gene expression"/>
    <property type="evidence" value="ECO:0007669"/>
    <property type="project" value="TreeGrafter"/>
</dbReference>
<feature type="domain" description="DRBM" evidence="10">
    <location>
        <begin position="177"/>
        <end position="246"/>
    </location>
</feature>